<proteinExistence type="predicted"/>
<evidence type="ECO:0000313" key="2">
    <source>
        <dbReference type="Proteomes" id="UP000003786"/>
    </source>
</evidence>
<protein>
    <submittedName>
        <fullName evidence="1">Uncharacterized protein</fullName>
    </submittedName>
</protein>
<dbReference type="GeneID" id="20714992"/>
<dbReference type="EMBL" id="AP011947">
    <property type="protein sequence ID" value="BAM40624.1"/>
    <property type="molecule type" value="Genomic_DNA"/>
</dbReference>
<gene>
    <name evidence="1" type="ORF">TOT_020000877</name>
</gene>
<organism evidence="1 2">
    <name type="scientific">Theileria orientalis strain Shintoku</name>
    <dbReference type="NCBI Taxonomy" id="869250"/>
    <lineage>
        <taxon>Eukaryota</taxon>
        <taxon>Sar</taxon>
        <taxon>Alveolata</taxon>
        <taxon>Apicomplexa</taxon>
        <taxon>Aconoidasida</taxon>
        <taxon>Piroplasmida</taxon>
        <taxon>Theileriidae</taxon>
        <taxon>Theileria</taxon>
    </lineage>
</organism>
<evidence type="ECO:0000313" key="1">
    <source>
        <dbReference type="EMBL" id="BAM40624.1"/>
    </source>
</evidence>
<reference evidence="1 2" key="1">
    <citation type="journal article" date="2012" name="MBio">
        <title>Comparative genome analysis of three eukaryotic parasites with differing abilities to transform leukocytes reveals key mediators of Theileria-induced leukocyte transformation.</title>
        <authorList>
            <person name="Hayashida K."/>
            <person name="Hara Y."/>
            <person name="Abe T."/>
            <person name="Yamasaki C."/>
            <person name="Toyoda A."/>
            <person name="Kosuge T."/>
            <person name="Suzuki Y."/>
            <person name="Sato Y."/>
            <person name="Kawashima S."/>
            <person name="Katayama T."/>
            <person name="Wakaguri H."/>
            <person name="Inoue N."/>
            <person name="Homma K."/>
            <person name="Tada-Umezaki M."/>
            <person name="Yagi Y."/>
            <person name="Fujii Y."/>
            <person name="Habara T."/>
            <person name="Kanehisa M."/>
            <person name="Watanabe H."/>
            <person name="Ito K."/>
            <person name="Gojobori T."/>
            <person name="Sugawara H."/>
            <person name="Imanishi T."/>
            <person name="Weir W."/>
            <person name="Gardner M."/>
            <person name="Pain A."/>
            <person name="Shiels B."/>
            <person name="Hattori M."/>
            <person name="Nene V."/>
            <person name="Sugimoto C."/>
        </authorList>
    </citation>
    <scope>NUCLEOTIDE SEQUENCE [LARGE SCALE GENOMIC DNA]</scope>
    <source>
        <strain evidence="1 2">Shintoku</strain>
    </source>
</reference>
<accession>J4DPF7</accession>
<dbReference type="Proteomes" id="UP000003786">
    <property type="component" value="Chromosome 2"/>
</dbReference>
<name>J4DPF7_THEOR</name>
<dbReference type="VEuPathDB" id="PiroplasmaDB:TOT_020000877"/>
<dbReference type="RefSeq" id="XP_009690925.1">
    <property type="nucleotide sequence ID" value="XM_009692630.1"/>
</dbReference>
<sequence length="84" mass="9633">MKASFRLLVAESDSEKFWNDILENSRAFINWSIYVTKVNPKVDKGCRAVPLPVLFSILLPVLNKGESLLNLIPRLTIIQWAFFP</sequence>
<keyword evidence="2" id="KW-1185">Reference proteome</keyword>
<dbReference type="AlphaFoldDB" id="J4DPF7"/>
<dbReference type="KEGG" id="tot:TOT_020000877"/>